<keyword evidence="7 10" id="KW-0804">Transcription</keyword>
<dbReference type="SMART" id="SM01286">
    <property type="entry name" value="SPT16"/>
    <property type="match status" value="1"/>
</dbReference>
<dbReference type="Pfam" id="PF08644">
    <property type="entry name" value="SPT16"/>
    <property type="match status" value="1"/>
</dbReference>
<keyword evidence="2 10" id="KW-0158">Chromosome</keyword>
<evidence type="ECO:0000313" key="16">
    <source>
        <dbReference type="Proteomes" id="UP001162131"/>
    </source>
</evidence>
<dbReference type="GO" id="GO:0006281">
    <property type="term" value="P:DNA repair"/>
    <property type="evidence" value="ECO:0007669"/>
    <property type="project" value="UniProtKB-UniRule"/>
</dbReference>
<dbReference type="GO" id="GO:0006260">
    <property type="term" value="P:DNA replication"/>
    <property type="evidence" value="ECO:0007669"/>
    <property type="project" value="UniProtKB-KW"/>
</dbReference>
<dbReference type="Pfam" id="PF21091">
    <property type="entry name" value="SPT16_C"/>
    <property type="match status" value="1"/>
</dbReference>
<comment type="caution">
    <text evidence="15">The sequence shown here is derived from an EMBL/GenBank/DDBJ whole genome shotgun (WGS) entry which is preliminary data.</text>
</comment>
<dbReference type="Gene3D" id="2.30.29.210">
    <property type="entry name" value="FACT complex subunit Spt16p/Cdc68p"/>
    <property type="match status" value="1"/>
</dbReference>
<dbReference type="InterPro" id="IPR040258">
    <property type="entry name" value="Spt16"/>
</dbReference>
<keyword evidence="4 10" id="KW-0227">DNA damage</keyword>
<comment type="subcellular location">
    <subcellularLocation>
        <location evidence="10">Nucleus</location>
    </subcellularLocation>
    <subcellularLocation>
        <location evidence="10">Chromosome</location>
    </subcellularLocation>
</comment>
<dbReference type="SUPFAM" id="SSF55920">
    <property type="entry name" value="Creatinase/aminopeptidase"/>
    <property type="match status" value="1"/>
</dbReference>
<keyword evidence="5 10" id="KW-0805">Transcription regulation</keyword>
<comment type="function">
    <text evidence="10">Component of the FACT complex, a general chromatin factor that acts to reorganize nucleosomes. The FACT complex is involved in multiple processes that require DNA as a template such as mRNA elongation, DNA replication and DNA repair. During transcription elongation the FACT complex acts as a histone chaperone that both destabilizes and restores nucleosomal structure. It facilitates the passage of RNA polymerase II and transcription by promoting the dissociation of one histone H2A-H2B dimer from the nucleosome, then subsequently promotes the reestablishment of the nucleosome following the passage of RNA polymerase II.</text>
</comment>
<dbReference type="FunFam" id="2.30.29.150:FF:000004">
    <property type="entry name" value="FACT complex subunit SPT16"/>
    <property type="match status" value="1"/>
</dbReference>
<dbReference type="FunFam" id="2.30.29.210:FF:000001">
    <property type="entry name" value="FACT complex subunit spt16"/>
    <property type="match status" value="1"/>
</dbReference>
<dbReference type="PANTHER" id="PTHR13980:SF15">
    <property type="entry name" value="FACT COMPLEX SUBUNIT SPT16"/>
    <property type="match status" value="1"/>
</dbReference>
<dbReference type="Pfam" id="PF00557">
    <property type="entry name" value="Peptidase_M24"/>
    <property type="match status" value="1"/>
</dbReference>
<evidence type="ECO:0000313" key="15">
    <source>
        <dbReference type="EMBL" id="CAG9332559.1"/>
    </source>
</evidence>
<comment type="similarity">
    <text evidence="1 10">Belongs to the peptidase M24 family. SPT16 subfamily.</text>
</comment>
<feature type="coiled-coil region" evidence="11">
    <location>
        <begin position="272"/>
        <end position="299"/>
    </location>
</feature>
<dbReference type="PANTHER" id="PTHR13980">
    <property type="entry name" value="CDC68 RELATED"/>
    <property type="match status" value="1"/>
</dbReference>
<keyword evidence="3 10" id="KW-0235">DNA replication</keyword>
<sequence length="833" mass="95600">MEKAEKASKLVEKLFSQLIDQVEGIIDEEKKESHQNIAKSLESAFPAIEKKLNFPAGSVALQQILVQSGENFNHRSSNNQDNLSDDIVFLGARVKHEEITIECVRTLIINPTDAIKKAYSILLDLLQVSTSALQSGAPLSQVYIKTKEALKNIEPEYLKLFPPTIGSCNTKVISENSQEIAQTGEIYAIQLAFNNFPKPESFKCKNDHFSLVICDSAIVNQNGPVKILTEVARDYQDISYSLEDEEVATPKPKKEKIDMKELENRGVVRSSRLRHQINNQQLENEKRRKEHQNELRAKKYEELKQRFSRFDMGERDHSTDQRSLTEVMSYSSRDTFPDAAKKNQIFVDARHESVLVPIQGQIVPFHVSTIKNVSKNEEGSYFFLRINFLHPGAGIIKEGGYTLPDLKNPSTFYLKELTFRSSNPKNLNNAFRLLKELIKRVKVKEFEEIEKSSLVDQERLMIIKGKRPMLPDVTIRPNISGKKTQGSLEGHQNGLRFTSSKGEKLDIIYSNIKHAIFQPVENELIVLLHFHLHNSIMVGNKKTVDVQFYTEAGIQSDDLDMRRRGGMDLDEIQQEQREKKYKEKLNKEFKNFAEAVQALSNESVDFDIPYRELGFYGVPAKTNVFIMPSVNCLLSLVEQPFFVLSLNEIEVAHFERVQFALRNFDLVFVFKNYSKPPIRICTIPAEYLDPIKDWLNDIDIVYSESINPLNWGNVMKEISRDLQGFIEEGGWNFLQESEDEGQSEEEKEERGEEDEDSEFDEEELGSEEGESDFESDEESEEEEEESEESAESEDEEEEEGMDWDALEEEAKRQDAKRNAKNVVSAKSTKKTKH</sequence>
<evidence type="ECO:0000256" key="2">
    <source>
        <dbReference type="ARBA" id="ARBA00022454"/>
    </source>
</evidence>
<accession>A0AAU9K683</accession>
<evidence type="ECO:0000256" key="11">
    <source>
        <dbReference type="SAM" id="Coils"/>
    </source>
</evidence>
<feature type="domain" description="Histone chaperone RTT106/FACT complex subunit SPT16-like middle" evidence="14">
    <location>
        <begin position="615"/>
        <end position="705"/>
    </location>
</feature>
<feature type="domain" description="FACT complex subunit SPT16 middle" evidence="13">
    <location>
        <begin position="345"/>
        <end position="497"/>
    </location>
</feature>
<dbReference type="EMBL" id="CAJZBQ010000054">
    <property type="protein sequence ID" value="CAG9332559.1"/>
    <property type="molecule type" value="Genomic_DNA"/>
</dbReference>
<proteinExistence type="inferred from homology"/>
<dbReference type="GO" id="GO:0035101">
    <property type="term" value="C:FACT complex"/>
    <property type="evidence" value="ECO:0007669"/>
    <property type="project" value="UniProtKB-UniRule"/>
</dbReference>
<feature type="compositionally biased region" description="Acidic residues" evidence="12">
    <location>
        <begin position="736"/>
        <end position="807"/>
    </location>
</feature>
<keyword evidence="16" id="KW-1185">Reference proteome</keyword>
<dbReference type="SMART" id="SM01287">
    <property type="entry name" value="Rtt106"/>
    <property type="match status" value="1"/>
</dbReference>
<dbReference type="GO" id="GO:0031491">
    <property type="term" value="F:nucleosome binding"/>
    <property type="evidence" value="ECO:0007669"/>
    <property type="project" value="TreeGrafter"/>
</dbReference>
<evidence type="ECO:0000256" key="3">
    <source>
        <dbReference type="ARBA" id="ARBA00022705"/>
    </source>
</evidence>
<evidence type="ECO:0000256" key="4">
    <source>
        <dbReference type="ARBA" id="ARBA00022763"/>
    </source>
</evidence>
<feature type="region of interest" description="Disordered" evidence="12">
    <location>
        <begin position="474"/>
        <end position="495"/>
    </location>
</feature>
<dbReference type="InterPro" id="IPR000994">
    <property type="entry name" value="Pept_M24"/>
</dbReference>
<dbReference type="InterPro" id="IPR013719">
    <property type="entry name" value="RTT106/SPT16-like_middle_dom"/>
</dbReference>
<comment type="subunit">
    <text evidence="10">Component of the FACT complex.</text>
</comment>
<dbReference type="InterPro" id="IPR013953">
    <property type="entry name" value="FACT_SPT16_M"/>
</dbReference>
<dbReference type="Proteomes" id="UP001162131">
    <property type="component" value="Unassembled WGS sequence"/>
</dbReference>
<name>A0AAU9K683_9CILI</name>
<evidence type="ECO:0000256" key="1">
    <source>
        <dbReference type="ARBA" id="ARBA00010779"/>
    </source>
</evidence>
<feature type="compositionally biased region" description="Basic and acidic residues" evidence="12">
    <location>
        <begin position="808"/>
        <end position="817"/>
    </location>
</feature>
<evidence type="ECO:0000256" key="7">
    <source>
        <dbReference type="ARBA" id="ARBA00023163"/>
    </source>
</evidence>
<evidence type="ECO:0000256" key="6">
    <source>
        <dbReference type="ARBA" id="ARBA00023054"/>
    </source>
</evidence>
<keyword evidence="9 10" id="KW-0539">Nucleus</keyword>
<dbReference type="Gene3D" id="2.30.29.150">
    <property type="match status" value="1"/>
</dbReference>
<dbReference type="GO" id="GO:0006368">
    <property type="term" value="P:transcription elongation by RNA polymerase II"/>
    <property type="evidence" value="ECO:0007669"/>
    <property type="project" value="TreeGrafter"/>
</dbReference>
<keyword evidence="6 11" id="KW-0175">Coiled coil</keyword>
<dbReference type="Gene3D" id="3.90.230.10">
    <property type="entry name" value="Creatinase/methionine aminopeptidase superfamily"/>
    <property type="match status" value="1"/>
</dbReference>
<evidence type="ECO:0000259" key="14">
    <source>
        <dbReference type="SMART" id="SM01287"/>
    </source>
</evidence>
<feature type="region of interest" description="Disordered" evidence="12">
    <location>
        <begin position="736"/>
        <end position="833"/>
    </location>
</feature>
<dbReference type="InterPro" id="IPR036005">
    <property type="entry name" value="Creatinase/aminopeptidase-like"/>
</dbReference>
<evidence type="ECO:0000256" key="10">
    <source>
        <dbReference type="RuleBase" id="RU367052"/>
    </source>
</evidence>
<dbReference type="InterPro" id="IPR056595">
    <property type="entry name" value="Fact-SPT16_PH"/>
</dbReference>
<evidence type="ECO:0000256" key="12">
    <source>
        <dbReference type="SAM" id="MobiDB-lite"/>
    </source>
</evidence>
<dbReference type="Pfam" id="PF24824">
    <property type="entry name" value="PH_SPT16"/>
    <property type="match status" value="1"/>
</dbReference>
<dbReference type="FunFam" id="2.30.29.30:FF:000017">
    <property type="entry name" value="FACT complex subunit SPT16"/>
    <property type="match status" value="1"/>
</dbReference>
<dbReference type="Gene3D" id="2.30.29.30">
    <property type="entry name" value="Pleckstrin-homology domain (PH domain)/Phosphotyrosine-binding domain (PTB)"/>
    <property type="match status" value="1"/>
</dbReference>
<gene>
    <name evidence="15" type="ORF">BSTOLATCC_MIC56004</name>
</gene>
<evidence type="ECO:0000259" key="13">
    <source>
        <dbReference type="SMART" id="SM01286"/>
    </source>
</evidence>
<dbReference type="InterPro" id="IPR011993">
    <property type="entry name" value="PH-like_dom_sf"/>
</dbReference>
<protein>
    <recommendedName>
        <fullName evidence="10">FACT complex subunit</fullName>
    </recommendedName>
</protein>
<dbReference type="Pfam" id="PF08512">
    <property type="entry name" value="Rttp106-like_middle"/>
    <property type="match status" value="1"/>
</dbReference>
<keyword evidence="8 10" id="KW-0234">DNA repair</keyword>
<evidence type="ECO:0000256" key="9">
    <source>
        <dbReference type="ARBA" id="ARBA00023242"/>
    </source>
</evidence>
<evidence type="ECO:0000256" key="5">
    <source>
        <dbReference type="ARBA" id="ARBA00023015"/>
    </source>
</evidence>
<evidence type="ECO:0000256" key="8">
    <source>
        <dbReference type="ARBA" id="ARBA00023204"/>
    </source>
</evidence>
<reference evidence="15" key="1">
    <citation type="submission" date="2021-09" db="EMBL/GenBank/DDBJ databases">
        <authorList>
            <consortium name="AG Swart"/>
            <person name="Singh M."/>
            <person name="Singh A."/>
            <person name="Seah K."/>
            <person name="Emmerich C."/>
        </authorList>
    </citation>
    <scope>NUCLEOTIDE SEQUENCE</scope>
    <source>
        <strain evidence="15">ATCC30299</strain>
    </source>
</reference>
<dbReference type="AlphaFoldDB" id="A0AAU9K683"/>
<dbReference type="InterPro" id="IPR048969">
    <property type="entry name" value="FACT_SPT16_C"/>
</dbReference>
<organism evidence="15 16">
    <name type="scientific">Blepharisma stoltei</name>
    <dbReference type="NCBI Taxonomy" id="1481888"/>
    <lineage>
        <taxon>Eukaryota</taxon>
        <taxon>Sar</taxon>
        <taxon>Alveolata</taxon>
        <taxon>Ciliophora</taxon>
        <taxon>Postciliodesmatophora</taxon>
        <taxon>Heterotrichea</taxon>
        <taxon>Heterotrichida</taxon>
        <taxon>Blepharismidae</taxon>
        <taxon>Blepharisma</taxon>
    </lineage>
</organism>